<dbReference type="AlphaFoldDB" id="A0A1I8AR04"/>
<protein>
    <submittedName>
        <fullName evidence="3">DUSP domain-containing protein</fullName>
    </submittedName>
</protein>
<dbReference type="WBParaSite" id="L893_g8167.t1">
    <property type="protein sequence ID" value="L893_g8167.t1"/>
    <property type="gene ID" value="L893_g8167"/>
</dbReference>
<organism evidence="2 3">
    <name type="scientific">Steinernema glaseri</name>
    <dbReference type="NCBI Taxonomy" id="37863"/>
    <lineage>
        <taxon>Eukaryota</taxon>
        <taxon>Metazoa</taxon>
        <taxon>Ecdysozoa</taxon>
        <taxon>Nematoda</taxon>
        <taxon>Chromadorea</taxon>
        <taxon>Rhabditida</taxon>
        <taxon>Tylenchina</taxon>
        <taxon>Panagrolaimomorpha</taxon>
        <taxon>Strongyloidoidea</taxon>
        <taxon>Steinernematidae</taxon>
        <taxon>Steinernema</taxon>
    </lineage>
</organism>
<dbReference type="InterPro" id="IPR035927">
    <property type="entry name" value="DUSP-like_sf"/>
</dbReference>
<dbReference type="Pfam" id="PF06337">
    <property type="entry name" value="DUSP"/>
    <property type="match status" value="1"/>
</dbReference>
<feature type="domain" description="DUSP" evidence="1">
    <location>
        <begin position="23"/>
        <end position="139"/>
    </location>
</feature>
<dbReference type="SUPFAM" id="SSF143791">
    <property type="entry name" value="DUSP-like"/>
    <property type="match status" value="1"/>
</dbReference>
<sequence length="246" mass="28519">MRTYGLLHKVLRDEAMPVPLAMIRTVDDAEALLTLVETTPLVLREDWFVVSMTWWKRFVTAVEEKDIDKILCVGIIDNSDIMEENTVDKEPLPAANKKFKLRPNLTERGEFVLIPESVMVPLLETYQCDTDARIRRTVVQNFLRPYAHIEVYPTIIKWRTVFNSKVYETKVEPFMTAEEFIDELYESAAHGIAKDIFKLYVDQEGVKKYIVIDENLFANITRDDVIVVEWNPNPASRSLHGAGQRR</sequence>
<name>A0A1I8AR04_9BILA</name>
<evidence type="ECO:0000313" key="2">
    <source>
        <dbReference type="Proteomes" id="UP000095287"/>
    </source>
</evidence>
<reference evidence="3" key="1">
    <citation type="submission" date="2016-11" db="UniProtKB">
        <authorList>
            <consortium name="WormBaseParasite"/>
        </authorList>
    </citation>
    <scope>IDENTIFICATION</scope>
</reference>
<evidence type="ECO:0000259" key="1">
    <source>
        <dbReference type="PROSITE" id="PS51283"/>
    </source>
</evidence>
<evidence type="ECO:0000313" key="3">
    <source>
        <dbReference type="WBParaSite" id="L893_g8167.t1"/>
    </source>
</evidence>
<dbReference type="Gene3D" id="3.30.2230.10">
    <property type="entry name" value="DUSP-like"/>
    <property type="match status" value="1"/>
</dbReference>
<keyword evidence="2" id="KW-1185">Reference proteome</keyword>
<proteinExistence type="predicted"/>
<dbReference type="InterPro" id="IPR006615">
    <property type="entry name" value="Pept_C19_DUSP"/>
</dbReference>
<dbReference type="GO" id="GO:0004843">
    <property type="term" value="F:cysteine-type deubiquitinase activity"/>
    <property type="evidence" value="ECO:0007669"/>
    <property type="project" value="InterPro"/>
</dbReference>
<dbReference type="Proteomes" id="UP000095287">
    <property type="component" value="Unplaced"/>
</dbReference>
<accession>A0A1I8AR04</accession>
<dbReference type="PROSITE" id="PS51283">
    <property type="entry name" value="DUSP"/>
    <property type="match status" value="1"/>
</dbReference>
<dbReference type="SMART" id="SM00695">
    <property type="entry name" value="DUSP"/>
    <property type="match status" value="1"/>
</dbReference>